<gene>
    <name evidence="2" type="ORF">ACFOWE_32165</name>
</gene>
<reference evidence="3" key="1">
    <citation type="journal article" date="2019" name="Int. J. Syst. Evol. Microbiol.">
        <title>The Global Catalogue of Microorganisms (GCM) 10K type strain sequencing project: providing services to taxonomists for standard genome sequencing and annotation.</title>
        <authorList>
            <consortium name="The Broad Institute Genomics Platform"/>
            <consortium name="The Broad Institute Genome Sequencing Center for Infectious Disease"/>
            <person name="Wu L."/>
            <person name="Ma J."/>
        </authorList>
    </citation>
    <scope>NUCLEOTIDE SEQUENCE [LARGE SCALE GENOMIC DNA]</scope>
    <source>
        <strain evidence="3">TBRC 4489</strain>
    </source>
</reference>
<feature type="region of interest" description="Disordered" evidence="1">
    <location>
        <begin position="168"/>
        <end position="221"/>
    </location>
</feature>
<evidence type="ECO:0000313" key="2">
    <source>
        <dbReference type="EMBL" id="MFC4062961.1"/>
    </source>
</evidence>
<keyword evidence="3" id="KW-1185">Reference proteome</keyword>
<dbReference type="Proteomes" id="UP001595850">
    <property type="component" value="Unassembled WGS sequence"/>
</dbReference>
<protein>
    <submittedName>
        <fullName evidence="2">Uncharacterized protein</fullName>
    </submittedName>
</protein>
<feature type="compositionally biased region" description="Polar residues" evidence="1">
    <location>
        <begin position="212"/>
        <end position="221"/>
    </location>
</feature>
<evidence type="ECO:0000313" key="3">
    <source>
        <dbReference type="Proteomes" id="UP001595850"/>
    </source>
</evidence>
<evidence type="ECO:0000256" key="1">
    <source>
        <dbReference type="SAM" id="MobiDB-lite"/>
    </source>
</evidence>
<accession>A0ABV8IFQ8</accession>
<feature type="compositionally biased region" description="Low complexity" evidence="1">
    <location>
        <begin position="176"/>
        <end position="186"/>
    </location>
</feature>
<dbReference type="EMBL" id="JBHSBM010000075">
    <property type="protein sequence ID" value="MFC4062961.1"/>
    <property type="molecule type" value="Genomic_DNA"/>
</dbReference>
<comment type="caution">
    <text evidence="2">The sequence shown here is derived from an EMBL/GenBank/DDBJ whole genome shotgun (WGS) entry which is preliminary data.</text>
</comment>
<name>A0ABV8IFQ8_9ACTN</name>
<organism evidence="2 3">
    <name type="scientific">Planomonospora corallina</name>
    <dbReference type="NCBI Taxonomy" id="1806052"/>
    <lineage>
        <taxon>Bacteria</taxon>
        <taxon>Bacillati</taxon>
        <taxon>Actinomycetota</taxon>
        <taxon>Actinomycetes</taxon>
        <taxon>Streptosporangiales</taxon>
        <taxon>Streptosporangiaceae</taxon>
        <taxon>Planomonospora</taxon>
    </lineage>
</organism>
<sequence length="221" mass="23239">MRLAKDQAQLVKDQARLAKDQAMLQIVRAAEKVGPMAAQMRETALCAADEKMTEARRWAAPQLDAAAHSIEQQLGPKLSAMLSDAAAKLDPSPKAVKSRSSWPMALLLTGIAVGAAGFAMYRKNTNQWAESVKGGAHDASHWMGDKAKTAADKVSNMAGGMKSRAEEFSHKAEPTGGVSDVSGGVSAPTGSARTAGVPDITDTTGVPDITDIDQQQPRNTT</sequence>
<proteinExistence type="predicted"/>
<dbReference type="RefSeq" id="WP_377294545.1">
    <property type="nucleotide sequence ID" value="NZ_JBHSBM010000075.1"/>
</dbReference>